<proteinExistence type="predicted"/>
<evidence type="ECO:0000259" key="1">
    <source>
        <dbReference type="Pfam" id="PF03372"/>
    </source>
</evidence>
<evidence type="ECO:0000313" key="3">
    <source>
        <dbReference type="Proteomes" id="UP000182248"/>
    </source>
</evidence>
<keyword evidence="2" id="KW-0269">Exonuclease</keyword>
<dbReference type="GO" id="GO:0004519">
    <property type="term" value="F:endonuclease activity"/>
    <property type="evidence" value="ECO:0007669"/>
    <property type="project" value="UniProtKB-KW"/>
</dbReference>
<dbReference type="AlphaFoldDB" id="A0A1K1PVN0"/>
<keyword evidence="3" id="KW-1185">Reference proteome</keyword>
<gene>
    <name evidence="2" type="ORF">SAMN02927921_02072</name>
</gene>
<dbReference type="STRING" id="1150368.SAMN02927921_02072"/>
<keyword evidence="2" id="KW-0255">Endonuclease</keyword>
<evidence type="ECO:0000313" key="2">
    <source>
        <dbReference type="EMBL" id="SFW51744.1"/>
    </source>
</evidence>
<dbReference type="Proteomes" id="UP000182248">
    <property type="component" value="Unassembled WGS sequence"/>
</dbReference>
<accession>A0A1K1PVN0</accession>
<organism evidence="2 3">
    <name type="scientific">Sinomicrobium oceani</name>
    <dbReference type="NCBI Taxonomy" id="1150368"/>
    <lineage>
        <taxon>Bacteria</taxon>
        <taxon>Pseudomonadati</taxon>
        <taxon>Bacteroidota</taxon>
        <taxon>Flavobacteriia</taxon>
        <taxon>Flavobacteriales</taxon>
        <taxon>Flavobacteriaceae</taxon>
        <taxon>Sinomicrobium</taxon>
    </lineage>
</organism>
<dbReference type="Gene3D" id="3.60.10.10">
    <property type="entry name" value="Endonuclease/exonuclease/phosphatase"/>
    <property type="match status" value="1"/>
</dbReference>
<feature type="domain" description="Endonuclease/exonuclease/phosphatase" evidence="1">
    <location>
        <begin position="46"/>
        <end position="313"/>
    </location>
</feature>
<dbReference type="SUPFAM" id="SSF56219">
    <property type="entry name" value="DNase I-like"/>
    <property type="match status" value="1"/>
</dbReference>
<reference evidence="2 3" key="1">
    <citation type="submission" date="2016-11" db="EMBL/GenBank/DDBJ databases">
        <authorList>
            <person name="Jaros S."/>
            <person name="Januszkiewicz K."/>
            <person name="Wedrychowicz H."/>
        </authorList>
    </citation>
    <scope>NUCLEOTIDE SEQUENCE [LARGE SCALE GENOMIC DNA]</scope>
    <source>
        <strain evidence="2 3">CGMCC 1.12145</strain>
    </source>
</reference>
<dbReference type="PANTHER" id="PTHR12121">
    <property type="entry name" value="CARBON CATABOLITE REPRESSOR PROTEIN 4"/>
    <property type="match status" value="1"/>
</dbReference>
<dbReference type="InterPro" id="IPR050410">
    <property type="entry name" value="CCR4/nocturin_mRNA_transcr"/>
</dbReference>
<dbReference type="Pfam" id="PF03372">
    <property type="entry name" value="Exo_endo_phos"/>
    <property type="match status" value="1"/>
</dbReference>
<dbReference type="InterPro" id="IPR005135">
    <property type="entry name" value="Endo/exonuclease/phosphatase"/>
</dbReference>
<dbReference type="InterPro" id="IPR036691">
    <property type="entry name" value="Endo/exonu/phosph_ase_sf"/>
</dbReference>
<keyword evidence="2" id="KW-0540">Nuclease</keyword>
<protein>
    <submittedName>
        <fullName evidence="2">Metal-dependent hydrolase, endonuclease/exonuclease/phosphatase family</fullName>
    </submittedName>
</protein>
<keyword evidence="2" id="KW-0378">Hydrolase</keyword>
<dbReference type="PANTHER" id="PTHR12121:SF36">
    <property type="entry name" value="ENDONUCLEASE_EXONUCLEASE_PHOSPHATASE DOMAIN-CONTAINING PROTEIN"/>
    <property type="match status" value="1"/>
</dbReference>
<sequence length="325" mass="36960">MGIAPEVNYICGSPNYFKMIRLRKSLILTMFFLSGLGLSAQSLRVASYNLRYDNPGDSLDNWKYREKTVANLIRFHDFDIFGTQEGLQHQLEQLKADLPGYDFIGVGRDDGKEAGEHSAIFYNTEKFVLEDQGDFWLSEDATKPNKGWDAVLPRICSWGKFRVKETGFEFFFFNVHFDHVGKTARKESARLIMEKMKAFDDAVPAILTGDFNVDQNSDSYKVLNGSKKLTDAYEKAALHYGAKGTYNGFKPDSRSDSRIDHIFITDDFRVAKHGVLTDSYKTGEKELEALANTGNYPKEISLYATQTRLPSDHYPVLVVLHYTTD</sequence>
<dbReference type="EMBL" id="FPJE01000010">
    <property type="protein sequence ID" value="SFW51744.1"/>
    <property type="molecule type" value="Genomic_DNA"/>
</dbReference>
<name>A0A1K1PVN0_9FLAO</name>
<dbReference type="GO" id="GO:0000175">
    <property type="term" value="F:3'-5'-RNA exonuclease activity"/>
    <property type="evidence" value="ECO:0007669"/>
    <property type="project" value="TreeGrafter"/>
</dbReference>
<dbReference type="CDD" id="cd09083">
    <property type="entry name" value="EEP-1"/>
    <property type="match status" value="1"/>
</dbReference>